<dbReference type="CDD" id="cd00024">
    <property type="entry name" value="CD_CSD"/>
    <property type="match status" value="1"/>
</dbReference>
<proteinExistence type="predicted"/>
<dbReference type="Proteomes" id="UP000566819">
    <property type="component" value="Unassembled WGS sequence"/>
</dbReference>
<reference evidence="6 7" key="1">
    <citation type="submission" date="2020-03" db="EMBL/GenBank/DDBJ databases">
        <title>Draft Genome Sequence of Cudoniella acicularis.</title>
        <authorList>
            <person name="Buettner E."/>
            <person name="Kellner H."/>
        </authorList>
    </citation>
    <scope>NUCLEOTIDE SEQUENCE [LARGE SCALE GENOMIC DNA]</scope>
    <source>
        <strain evidence="6 7">DSM 108380</strain>
    </source>
</reference>
<dbReference type="Gene3D" id="3.30.70.100">
    <property type="match status" value="1"/>
</dbReference>
<gene>
    <name evidence="6" type="ORF">G7Y89_g14884</name>
</gene>
<dbReference type="PANTHER" id="PTHR33178">
    <property type="match status" value="1"/>
</dbReference>
<sequence length="389" mass="42866">MGIIHIVMFEFKEEATGEEIADVCTRMLALKDLCLHPTTKTPYVKSAIGGKQNSPEGLGGGITHAFIEEFENEEDRKYYLEKDPAHLAFVKSVGGVVKRAQVVDFTPGIISGSDILADLEPRELKEQITRQKIDFYSVPSSLLLTLTFAYELRGTCHFGNRKPLAPRYTINFPTNASISPHNATKIVICAASINTLFLLLYQEYASTLDLLILKADMAKTQARRTSARRVLAAKGGSTTSPSGHRSSARVAKKISNAGAKKKVVAGTGKPRGRPKKGNTSASAAIANIGKRRRRSSSISVVIHQAAEDTEEEEYEVSRILDSKVDDEGTILYKIKWVGYKTTSWEPEENITNASDKKKEFHERYPHKAGGWEAEESSKEDDAEEAEVSS</sequence>
<evidence type="ECO:0000313" key="6">
    <source>
        <dbReference type="EMBL" id="KAF4618419.1"/>
    </source>
</evidence>
<protein>
    <recommendedName>
        <fullName evidence="8">Chromo domain-containing protein</fullName>
    </recommendedName>
</protein>
<evidence type="ECO:0008006" key="8">
    <source>
        <dbReference type="Google" id="ProtNLM"/>
    </source>
</evidence>
<dbReference type="InterPro" id="IPR044662">
    <property type="entry name" value="HS1/DABB1-like"/>
</dbReference>
<dbReference type="Pfam" id="PF00385">
    <property type="entry name" value="Chromo"/>
    <property type="match status" value="1"/>
</dbReference>
<dbReference type="InterPro" id="IPR023780">
    <property type="entry name" value="Chromo_domain"/>
</dbReference>
<dbReference type="SUPFAM" id="SSF54160">
    <property type="entry name" value="Chromo domain-like"/>
    <property type="match status" value="1"/>
</dbReference>
<dbReference type="InterPro" id="IPR013097">
    <property type="entry name" value="Dabb"/>
</dbReference>
<feature type="compositionally biased region" description="Acidic residues" evidence="3">
    <location>
        <begin position="372"/>
        <end position="389"/>
    </location>
</feature>
<dbReference type="Pfam" id="PF07876">
    <property type="entry name" value="Dabb"/>
    <property type="match status" value="1"/>
</dbReference>
<feature type="compositionally biased region" description="Polar residues" evidence="3">
    <location>
        <begin position="236"/>
        <end position="245"/>
    </location>
</feature>
<evidence type="ECO:0000256" key="1">
    <source>
        <dbReference type="ARBA" id="ARBA00011353"/>
    </source>
</evidence>
<dbReference type="EMBL" id="JAAMPI010002094">
    <property type="protein sequence ID" value="KAF4618419.1"/>
    <property type="molecule type" value="Genomic_DNA"/>
</dbReference>
<evidence type="ECO:0000256" key="3">
    <source>
        <dbReference type="SAM" id="MobiDB-lite"/>
    </source>
</evidence>
<dbReference type="InterPro" id="IPR016197">
    <property type="entry name" value="Chromo-like_dom_sf"/>
</dbReference>
<dbReference type="PROSITE" id="PS51502">
    <property type="entry name" value="S_R_A_B_BARREL"/>
    <property type="match status" value="1"/>
</dbReference>
<feature type="region of interest" description="Disordered" evidence="3">
    <location>
        <begin position="229"/>
        <end position="288"/>
    </location>
</feature>
<dbReference type="PROSITE" id="PS50013">
    <property type="entry name" value="CHROMO_2"/>
    <property type="match status" value="1"/>
</dbReference>
<feature type="domain" description="Chromo" evidence="4">
    <location>
        <begin position="314"/>
        <end position="363"/>
    </location>
</feature>
<comment type="subunit">
    <text evidence="2">Homodimer.</text>
</comment>
<feature type="domain" description="Stress-response A/B barrel" evidence="5">
    <location>
        <begin position="3"/>
        <end position="105"/>
    </location>
</feature>
<feature type="compositionally biased region" description="Polar residues" evidence="3">
    <location>
        <begin position="344"/>
        <end position="353"/>
    </location>
</feature>
<dbReference type="PANTHER" id="PTHR33178:SF10">
    <property type="entry name" value="STRESS-RESPONSE A_B BARREL DOMAIN-CONTAINING PROTEIN"/>
    <property type="match status" value="1"/>
</dbReference>
<dbReference type="InterPro" id="IPR011008">
    <property type="entry name" value="Dimeric_a/b-barrel"/>
</dbReference>
<dbReference type="Gene3D" id="2.40.50.40">
    <property type="match status" value="1"/>
</dbReference>
<feature type="region of interest" description="Disordered" evidence="3">
    <location>
        <begin position="344"/>
        <end position="389"/>
    </location>
</feature>
<organism evidence="6 7">
    <name type="scientific">Cudoniella acicularis</name>
    <dbReference type="NCBI Taxonomy" id="354080"/>
    <lineage>
        <taxon>Eukaryota</taxon>
        <taxon>Fungi</taxon>
        <taxon>Dikarya</taxon>
        <taxon>Ascomycota</taxon>
        <taxon>Pezizomycotina</taxon>
        <taxon>Leotiomycetes</taxon>
        <taxon>Helotiales</taxon>
        <taxon>Tricladiaceae</taxon>
        <taxon>Cudoniella</taxon>
    </lineage>
</organism>
<dbReference type="GO" id="GO:0006338">
    <property type="term" value="P:chromatin remodeling"/>
    <property type="evidence" value="ECO:0007669"/>
    <property type="project" value="UniProtKB-ARBA"/>
</dbReference>
<evidence type="ECO:0000259" key="4">
    <source>
        <dbReference type="PROSITE" id="PS50013"/>
    </source>
</evidence>
<comment type="caution">
    <text evidence="6">The sequence shown here is derived from an EMBL/GenBank/DDBJ whole genome shotgun (WGS) entry which is preliminary data.</text>
</comment>
<dbReference type="SMART" id="SM00298">
    <property type="entry name" value="CHROMO"/>
    <property type="match status" value="1"/>
</dbReference>
<dbReference type="SMART" id="SM00886">
    <property type="entry name" value="Dabb"/>
    <property type="match status" value="1"/>
</dbReference>
<dbReference type="SUPFAM" id="SSF54909">
    <property type="entry name" value="Dimeric alpha+beta barrel"/>
    <property type="match status" value="1"/>
</dbReference>
<dbReference type="OrthoDB" id="1601230at2759"/>
<feature type="compositionally biased region" description="Basic and acidic residues" evidence="3">
    <location>
        <begin position="354"/>
        <end position="365"/>
    </location>
</feature>
<keyword evidence="7" id="KW-1185">Reference proteome</keyword>
<evidence type="ECO:0000259" key="5">
    <source>
        <dbReference type="PROSITE" id="PS51502"/>
    </source>
</evidence>
<comment type="subunit">
    <text evidence="1">Component of the NuA4 histone acetyltransferase complex.</text>
</comment>
<accession>A0A8H4VSH9</accession>
<evidence type="ECO:0000313" key="7">
    <source>
        <dbReference type="Proteomes" id="UP000566819"/>
    </source>
</evidence>
<dbReference type="AlphaFoldDB" id="A0A8H4VSH9"/>
<name>A0A8H4VSH9_9HELO</name>
<evidence type="ECO:0000256" key="2">
    <source>
        <dbReference type="ARBA" id="ARBA00011738"/>
    </source>
</evidence>
<dbReference type="InterPro" id="IPR000953">
    <property type="entry name" value="Chromo/chromo_shadow_dom"/>
</dbReference>